<feature type="region of interest" description="Disordered" evidence="7">
    <location>
        <begin position="467"/>
        <end position="498"/>
    </location>
</feature>
<dbReference type="PANTHER" id="PTHR12800">
    <property type="entry name" value="CDC37-RELATED"/>
    <property type="match status" value="1"/>
</dbReference>
<proteinExistence type="inferred from homology"/>
<feature type="coiled-coil region" evidence="6">
    <location>
        <begin position="344"/>
        <end position="371"/>
    </location>
</feature>
<organism evidence="11 12">
    <name type="scientific">Taphrina deformans (strain PYCC 5710 / ATCC 11124 / CBS 356.35 / IMI 108563 / JCM 9778 / NBRC 8474)</name>
    <name type="common">Peach leaf curl fungus</name>
    <name type="synonym">Lalaria deformans</name>
    <dbReference type="NCBI Taxonomy" id="1097556"/>
    <lineage>
        <taxon>Eukaryota</taxon>
        <taxon>Fungi</taxon>
        <taxon>Dikarya</taxon>
        <taxon>Ascomycota</taxon>
        <taxon>Taphrinomycotina</taxon>
        <taxon>Taphrinomycetes</taxon>
        <taxon>Taphrinales</taxon>
        <taxon>Taphrinaceae</taxon>
        <taxon>Taphrina</taxon>
    </lineage>
</organism>
<dbReference type="SMART" id="SM01070">
    <property type="entry name" value="CDC37_M"/>
    <property type="match status" value="1"/>
</dbReference>
<dbReference type="Gene3D" id="1.20.58.610">
    <property type="entry name" value="Cdc37, Hsp90 binding domain"/>
    <property type="match status" value="1"/>
</dbReference>
<dbReference type="GO" id="GO:0006457">
    <property type="term" value="P:protein folding"/>
    <property type="evidence" value="ECO:0007669"/>
    <property type="project" value="TreeGrafter"/>
</dbReference>
<dbReference type="GO" id="GO:0031072">
    <property type="term" value="F:heat shock protein binding"/>
    <property type="evidence" value="ECO:0007669"/>
    <property type="project" value="TreeGrafter"/>
</dbReference>
<dbReference type="GO" id="GO:0050821">
    <property type="term" value="P:protein stabilization"/>
    <property type="evidence" value="ECO:0007669"/>
    <property type="project" value="TreeGrafter"/>
</dbReference>
<dbReference type="GO" id="GO:0005737">
    <property type="term" value="C:cytoplasm"/>
    <property type="evidence" value="ECO:0007669"/>
    <property type="project" value="UniProtKB-SubCell"/>
</dbReference>
<dbReference type="OrthoDB" id="440202at2759"/>
<evidence type="ECO:0000256" key="6">
    <source>
        <dbReference type="SAM" id="Coils"/>
    </source>
</evidence>
<dbReference type="InterPro" id="IPR013874">
    <property type="entry name" value="Cdc37_Hsp90-bd"/>
</dbReference>
<dbReference type="InterPro" id="IPR004918">
    <property type="entry name" value="Cdc37"/>
</dbReference>
<evidence type="ECO:0000256" key="4">
    <source>
        <dbReference type="ARBA" id="ARBA00023186"/>
    </source>
</evidence>
<comment type="caution">
    <text evidence="11">The sequence shown here is derived from an EMBL/GenBank/DDBJ whole genome shotgun (WGS) entry which is preliminary data.</text>
</comment>
<sequence length="507" mass="57235">MVLDYSRFDNIELSDDSDIEVHPNIDKKSMIRWKQRDIHEKREKAKAQMGHYHTEVEMNKELIGRVDQMMKALKERKGDNASSVIATVMQNYPKESESGPRNGPTYTEMMESLLKQIDAEVKPIRDEDKTATIIHKLSMHRDKLLGIITSREVQIKKLEEEQASKITSDGLRDGWNHSSVSKSVPEVPMKQSVLKTRPPKEKVKKAKVQAIETLNPNASPVEIQKDSNTDAGYETDSDIDADGLPDHIEPTPLGRQFGTIAYGNYDQSLQFLGKHPNILRDETETDGLLIDAYYAEIKLDHVRAKQSIHQGLLLQYCRQLGKDGVSMFFHRIKDKKHRAYTLFIDDVENTYSRIKQKAAEARAEEEAIAKQDASEPVEQIQLHAVDPGTKIGITVPPPNHDDPAIQECRKIFESFSPGLQKALETGQLEAINKVLGKMAVEEAEEVVEKLSRGGMLAIEEEILDATDPNFVMPERAQSNEDIQKSGDSNEPVKDDKLEYISAVDDID</sequence>
<evidence type="ECO:0000256" key="3">
    <source>
        <dbReference type="ARBA" id="ARBA00022490"/>
    </source>
</evidence>
<dbReference type="SUPFAM" id="SSF101391">
    <property type="entry name" value="Hsp90 co-chaperone CDC37"/>
    <property type="match status" value="1"/>
</dbReference>
<name>R4XD55_TAPDE</name>
<evidence type="ECO:0000256" key="5">
    <source>
        <dbReference type="ARBA" id="ARBA00031396"/>
    </source>
</evidence>
<protein>
    <recommendedName>
        <fullName evidence="5">Hsp90 chaperone protein kinase-targeting subunit</fullName>
    </recommendedName>
</protein>
<evidence type="ECO:0000256" key="1">
    <source>
        <dbReference type="ARBA" id="ARBA00004496"/>
    </source>
</evidence>
<dbReference type="GO" id="GO:0019901">
    <property type="term" value="F:protein kinase binding"/>
    <property type="evidence" value="ECO:0007669"/>
    <property type="project" value="InterPro"/>
</dbReference>
<dbReference type="GO" id="GO:0051082">
    <property type="term" value="F:unfolded protein binding"/>
    <property type="evidence" value="ECO:0007669"/>
    <property type="project" value="TreeGrafter"/>
</dbReference>
<keyword evidence="4" id="KW-0143">Chaperone</keyword>
<dbReference type="InterPro" id="IPR013855">
    <property type="entry name" value="Cdc37_N_dom"/>
</dbReference>
<evidence type="ECO:0000259" key="10">
    <source>
        <dbReference type="SMART" id="SM01071"/>
    </source>
</evidence>
<keyword evidence="3" id="KW-0963">Cytoplasm</keyword>
<dbReference type="AlphaFoldDB" id="R4XD55"/>
<gene>
    <name evidence="11" type="ORF">TAPDE_002360</name>
</gene>
<evidence type="ECO:0000259" key="9">
    <source>
        <dbReference type="SMART" id="SM01070"/>
    </source>
</evidence>
<feature type="region of interest" description="Disordered" evidence="7">
    <location>
        <begin position="169"/>
        <end position="189"/>
    </location>
</feature>
<keyword evidence="6" id="KW-0175">Coiled coil</keyword>
<feature type="domain" description="Cdc37 C-terminal" evidence="8">
    <location>
        <begin position="393"/>
        <end position="485"/>
    </location>
</feature>
<evidence type="ECO:0000256" key="2">
    <source>
        <dbReference type="ARBA" id="ARBA00006222"/>
    </source>
</evidence>
<dbReference type="InterPro" id="IPR038189">
    <property type="entry name" value="Cdc37_Hsp90-bd_sf"/>
</dbReference>
<keyword evidence="12" id="KW-1185">Reference proteome</keyword>
<feature type="domain" description="Cdc37 N-terminal" evidence="10">
    <location>
        <begin position="2"/>
        <end position="178"/>
    </location>
</feature>
<reference evidence="11 12" key="1">
    <citation type="journal article" date="2013" name="MBio">
        <title>Genome sequencing of the plant pathogen Taphrina deformans, the causal agent of peach leaf curl.</title>
        <authorList>
            <person name="Cisse O.H."/>
            <person name="Almeida J.M.G.C.F."/>
            <person name="Fonseca A."/>
            <person name="Kumar A.A."/>
            <person name="Salojaervi J."/>
            <person name="Overmyer K."/>
            <person name="Hauser P.M."/>
            <person name="Pagni M."/>
        </authorList>
    </citation>
    <scope>NUCLEOTIDE SEQUENCE [LARGE SCALE GENOMIC DNA]</scope>
    <source>
        <strain evidence="12">PYCC 5710 / ATCC 11124 / CBS 356.35 / IMI 108563 / JCM 9778 / NBRC 8474</strain>
    </source>
</reference>
<accession>R4XD55</accession>
<dbReference type="Pfam" id="PF08564">
    <property type="entry name" value="CDC37_C"/>
    <property type="match status" value="1"/>
</dbReference>
<dbReference type="VEuPathDB" id="FungiDB:TAPDE_002360"/>
<dbReference type="SMART" id="SM01071">
    <property type="entry name" value="CDC37_N"/>
    <property type="match status" value="1"/>
</dbReference>
<evidence type="ECO:0000259" key="8">
    <source>
        <dbReference type="SMART" id="SM01069"/>
    </source>
</evidence>
<evidence type="ECO:0000256" key="7">
    <source>
        <dbReference type="SAM" id="MobiDB-lite"/>
    </source>
</evidence>
<dbReference type="GO" id="GO:0051087">
    <property type="term" value="F:protein-folding chaperone binding"/>
    <property type="evidence" value="ECO:0007669"/>
    <property type="project" value="TreeGrafter"/>
</dbReference>
<evidence type="ECO:0000313" key="11">
    <source>
        <dbReference type="EMBL" id="CCG82338.1"/>
    </source>
</evidence>
<comment type="subcellular location">
    <subcellularLocation>
        <location evidence="1">Cytoplasm</location>
    </subcellularLocation>
</comment>
<evidence type="ECO:0000313" key="12">
    <source>
        <dbReference type="Proteomes" id="UP000013776"/>
    </source>
</evidence>
<dbReference type="Pfam" id="PF03234">
    <property type="entry name" value="CDC37_N"/>
    <property type="match status" value="1"/>
</dbReference>
<dbReference type="SMART" id="SM01069">
    <property type="entry name" value="CDC37_C"/>
    <property type="match status" value="1"/>
</dbReference>
<dbReference type="PANTHER" id="PTHR12800:SF4">
    <property type="entry name" value="HSP90 CO-CHAPERONE CDC37"/>
    <property type="match status" value="1"/>
</dbReference>
<dbReference type="eggNOG" id="KOG2260">
    <property type="taxonomic scope" value="Eukaryota"/>
</dbReference>
<dbReference type="InterPro" id="IPR013873">
    <property type="entry name" value="Cdc37_C"/>
</dbReference>
<comment type="similarity">
    <text evidence="2">Belongs to the CDC37 family.</text>
</comment>
<dbReference type="Proteomes" id="UP000013776">
    <property type="component" value="Unassembled WGS sequence"/>
</dbReference>
<dbReference type="Pfam" id="PF08565">
    <property type="entry name" value="CDC37_M"/>
    <property type="match status" value="1"/>
</dbReference>
<dbReference type="EMBL" id="CAHR02000080">
    <property type="protein sequence ID" value="CCG82338.1"/>
    <property type="molecule type" value="Genomic_DNA"/>
</dbReference>
<feature type="domain" description="Cdc37 Hsp90 binding" evidence="9">
    <location>
        <begin position="181"/>
        <end position="375"/>
    </location>
</feature>
<dbReference type="STRING" id="1097556.R4XD55"/>